<sequence>MDAVDFYMSLPYDVSGSRSKNRFRVELLWGISKMLDTYKQADFIMIFDYVCDIELHSNGCFEFYQLKSRKGTKVYTVDSITKIEPNSKNSILGKLYMLKPTTENGQHVKLAIVSNAYLKCGKTTYCDSAEQPLAEIDTKQLDKMRDSIEKELGIENCSFDDIYYICTPMNLVEPENDVRGKLIESFETIEGCEPKKPNALWRLVFETVQGKACCELVQPDYSTLVANKGITKAEFTKMLECHRDNANDGVAQTNAYIEKRADFKERRKMKTALGRIVSEIPRSRELQECEMKISHYLLGHEDDLPAGFEETIGRLLSEFNPLFSIEYPPIERYIFCVLTLKRFEEGIYE</sequence>
<organism evidence="2">
    <name type="scientific">bioreactor metagenome</name>
    <dbReference type="NCBI Taxonomy" id="1076179"/>
    <lineage>
        <taxon>unclassified sequences</taxon>
        <taxon>metagenomes</taxon>
        <taxon>ecological metagenomes</taxon>
    </lineage>
</organism>
<reference evidence="2" key="1">
    <citation type="submission" date="2019-08" db="EMBL/GenBank/DDBJ databases">
        <authorList>
            <person name="Kucharzyk K."/>
            <person name="Murdoch R.W."/>
            <person name="Higgins S."/>
            <person name="Loffler F."/>
        </authorList>
    </citation>
    <scope>NUCLEOTIDE SEQUENCE</scope>
</reference>
<proteinExistence type="predicted"/>
<feature type="domain" description="CD-NTase associated protein 4-like DNA endonuclease" evidence="1">
    <location>
        <begin position="15"/>
        <end position="212"/>
    </location>
</feature>
<dbReference type="InterPro" id="IPR025382">
    <property type="entry name" value="Cap4-like_endonuclease_dom"/>
</dbReference>
<evidence type="ECO:0000259" key="1">
    <source>
        <dbReference type="Pfam" id="PF14130"/>
    </source>
</evidence>
<dbReference type="EMBL" id="VSSQ01001953">
    <property type="protein sequence ID" value="MPM12307.1"/>
    <property type="molecule type" value="Genomic_DNA"/>
</dbReference>
<dbReference type="GO" id="GO:0004518">
    <property type="term" value="F:nuclease activity"/>
    <property type="evidence" value="ECO:0007669"/>
    <property type="project" value="InterPro"/>
</dbReference>
<evidence type="ECO:0000313" key="2">
    <source>
        <dbReference type="EMBL" id="MPM12307.1"/>
    </source>
</evidence>
<dbReference type="AlphaFoldDB" id="A0A644X8Q8"/>
<dbReference type="Pfam" id="PF14130">
    <property type="entry name" value="Cap4_nuclease"/>
    <property type="match status" value="1"/>
</dbReference>
<name>A0A644X8Q8_9ZZZZ</name>
<protein>
    <recommendedName>
        <fullName evidence="1">CD-NTase associated protein 4-like DNA endonuclease domain-containing protein</fullName>
    </recommendedName>
</protein>
<gene>
    <name evidence="2" type="ORF">SDC9_58659</name>
</gene>
<comment type="caution">
    <text evidence="2">The sequence shown here is derived from an EMBL/GenBank/DDBJ whole genome shotgun (WGS) entry which is preliminary data.</text>
</comment>
<accession>A0A644X8Q8</accession>